<dbReference type="EMBL" id="JBALHR010000013">
    <property type="protein sequence ID" value="MEH7829843.1"/>
    <property type="molecule type" value="Genomic_DNA"/>
</dbReference>
<name>A0ABU8BYQ1_9RHOB</name>
<sequence>MPEIERNNWSIVLIGSFNPAIFHPSWFLVNEVISKETAESAEVHVVHSEVASVTLGPLRLDVQRNRFSLQTEQSPEISLLDFVLRVFGDLLPHSQITQFGINRTVYFRAPSSDRRTQLGRTFAPTAPWGAFGERIEGSQGVTLGGMTNVSMREVLIEASWSGHCEARLMPAYEIDADTGIQTHVNNHFELKGYKEGDGAMAALEVLKNEFEPRMDRCEEIILAVLGHLE</sequence>
<evidence type="ECO:0000313" key="1">
    <source>
        <dbReference type="EMBL" id="MEH7829843.1"/>
    </source>
</evidence>
<dbReference type="RefSeq" id="WP_335424870.1">
    <property type="nucleotide sequence ID" value="NZ_JBALHR010000013.1"/>
</dbReference>
<keyword evidence="2" id="KW-1185">Reference proteome</keyword>
<dbReference type="Proteomes" id="UP001431963">
    <property type="component" value="Unassembled WGS sequence"/>
</dbReference>
<evidence type="ECO:0008006" key="3">
    <source>
        <dbReference type="Google" id="ProtNLM"/>
    </source>
</evidence>
<evidence type="ECO:0000313" key="2">
    <source>
        <dbReference type="Proteomes" id="UP001431963"/>
    </source>
</evidence>
<protein>
    <recommendedName>
        <fullName evidence="3">TIGR04255 family protein</fullName>
    </recommendedName>
</protein>
<reference evidence="1" key="1">
    <citation type="submission" date="2024-02" db="EMBL/GenBank/DDBJ databases">
        <title>Genome sequences of strain Gemmobacter sp. JM10B15.</title>
        <authorList>
            <person name="Zhang M."/>
        </authorList>
    </citation>
    <scope>NUCLEOTIDE SEQUENCE</scope>
    <source>
        <strain evidence="1">JM10B15</strain>
    </source>
</reference>
<gene>
    <name evidence="1" type="ORF">V6590_16965</name>
</gene>
<accession>A0ABU8BYQ1</accession>
<comment type="caution">
    <text evidence="1">The sequence shown here is derived from an EMBL/GenBank/DDBJ whole genome shotgun (WGS) entry which is preliminary data.</text>
</comment>
<organism evidence="1 2">
    <name type="scientific">Gemmobacter denitrificans</name>
    <dbReference type="NCBI Taxonomy" id="3123040"/>
    <lineage>
        <taxon>Bacteria</taxon>
        <taxon>Pseudomonadati</taxon>
        <taxon>Pseudomonadota</taxon>
        <taxon>Alphaproteobacteria</taxon>
        <taxon>Rhodobacterales</taxon>
        <taxon>Paracoccaceae</taxon>
        <taxon>Gemmobacter</taxon>
    </lineage>
</organism>
<proteinExistence type="predicted"/>